<feature type="transmembrane region" description="Helical" evidence="1">
    <location>
        <begin position="227"/>
        <end position="250"/>
    </location>
</feature>
<reference evidence="2 3" key="1">
    <citation type="submission" date="2015-10" db="EMBL/GenBank/DDBJ databases">
        <title>Draft genome sequence of Streptomyces cellostaticus DSM 40189, type strain for the species Streptomyces cellostaticus.</title>
        <authorList>
            <person name="Ruckert C."/>
            <person name="Winkler A."/>
            <person name="Kalinowski J."/>
            <person name="Kampfer P."/>
            <person name="Glaeser S."/>
        </authorList>
    </citation>
    <scope>NUCLEOTIDE SEQUENCE [LARGE SCALE GENOMIC DNA]</scope>
    <source>
        <strain evidence="2 3">DSM 40189</strain>
    </source>
</reference>
<name>A0A124HBU9_9ACTN</name>
<feature type="transmembrane region" description="Helical" evidence="1">
    <location>
        <begin position="76"/>
        <end position="97"/>
    </location>
</feature>
<dbReference type="Proteomes" id="UP000054241">
    <property type="component" value="Unassembled WGS sequence"/>
</dbReference>
<dbReference type="EMBL" id="LMWL01000063">
    <property type="protein sequence ID" value="KUM92408.1"/>
    <property type="molecule type" value="Genomic_DNA"/>
</dbReference>
<feature type="transmembrane region" description="Helical" evidence="1">
    <location>
        <begin position="103"/>
        <end position="121"/>
    </location>
</feature>
<dbReference type="STRING" id="67285.AQI88_32185"/>
<comment type="caution">
    <text evidence="2">The sequence shown here is derived from an EMBL/GenBank/DDBJ whole genome shotgun (WGS) entry which is preliminary data.</text>
</comment>
<protein>
    <recommendedName>
        <fullName evidence="4">Integral membrane protein</fullName>
    </recommendedName>
</protein>
<dbReference type="OrthoDB" id="4339140at2"/>
<keyword evidence="3" id="KW-1185">Reference proteome</keyword>
<keyword evidence="1" id="KW-0812">Transmembrane</keyword>
<evidence type="ECO:0000256" key="1">
    <source>
        <dbReference type="SAM" id="Phobius"/>
    </source>
</evidence>
<evidence type="ECO:0000313" key="3">
    <source>
        <dbReference type="Proteomes" id="UP000054241"/>
    </source>
</evidence>
<proteinExistence type="predicted"/>
<evidence type="ECO:0000313" key="2">
    <source>
        <dbReference type="EMBL" id="KUM92408.1"/>
    </source>
</evidence>
<feature type="transmembrane region" description="Helical" evidence="1">
    <location>
        <begin position="142"/>
        <end position="163"/>
    </location>
</feature>
<accession>A0A124HBU9</accession>
<keyword evidence="1" id="KW-0472">Membrane</keyword>
<gene>
    <name evidence="2" type="ORF">AQI88_32185</name>
</gene>
<organism evidence="2 3">
    <name type="scientific">Streptomyces cellostaticus</name>
    <dbReference type="NCBI Taxonomy" id="67285"/>
    <lineage>
        <taxon>Bacteria</taxon>
        <taxon>Bacillati</taxon>
        <taxon>Actinomycetota</taxon>
        <taxon>Actinomycetes</taxon>
        <taxon>Kitasatosporales</taxon>
        <taxon>Streptomycetaceae</taxon>
        <taxon>Streptomyces</taxon>
    </lineage>
</organism>
<dbReference type="AlphaFoldDB" id="A0A124HBU9"/>
<feature type="transmembrane region" description="Helical" evidence="1">
    <location>
        <begin position="280"/>
        <end position="300"/>
    </location>
</feature>
<sequence length="359" mass="36763">MKALLHRHRELCERAVDPLEIAAGLEALGITDRTAARFRHRDVFSLAEELYARVPRDGASRPYPEPVRVPRVSAGWILLTLLPGALGTAVLAGLHLTHGQARLPVALGGLLAVGLAVRAALRRGPLAAAPGTPSWRTGSGTRAWTLCLLGYALLGDGLLRAILAGGPDALPTGAPDGPWPVTAAPALALTLACAPAAWCAHLLAAGARRRLAGSRGLEDFTAAARPLLLGTFALFLGALTALLALCGAALHEGAHYPQALTLGALLLLARLLTVHHRRHAPALVLAAAAATEAAALALPLAGRLPGCAFLATPVQTLVDAWGTAAVPVLACGTAALTLLVHAQRTLTQASAHAPTGAPE</sequence>
<evidence type="ECO:0008006" key="4">
    <source>
        <dbReference type="Google" id="ProtNLM"/>
    </source>
</evidence>
<feature type="transmembrane region" description="Helical" evidence="1">
    <location>
        <begin position="256"/>
        <end position="273"/>
    </location>
</feature>
<feature type="transmembrane region" description="Helical" evidence="1">
    <location>
        <begin position="183"/>
        <end position="206"/>
    </location>
</feature>
<keyword evidence="1" id="KW-1133">Transmembrane helix</keyword>
<feature type="transmembrane region" description="Helical" evidence="1">
    <location>
        <begin position="320"/>
        <end position="340"/>
    </location>
</feature>